<accession>A0ABT6LQ38</accession>
<keyword evidence="2" id="KW-1185">Reference proteome</keyword>
<proteinExistence type="predicted"/>
<organism evidence="1 2">
    <name type="scientific">Streptomyces pseudovenezuelae</name>
    <dbReference type="NCBI Taxonomy" id="67350"/>
    <lineage>
        <taxon>Bacteria</taxon>
        <taxon>Bacillati</taxon>
        <taxon>Actinomycetota</taxon>
        <taxon>Actinomycetes</taxon>
        <taxon>Kitasatosporales</taxon>
        <taxon>Streptomycetaceae</taxon>
        <taxon>Streptomyces</taxon>
        <taxon>Streptomyces aurantiacus group</taxon>
    </lineage>
</organism>
<dbReference type="NCBIfam" id="TIGR01409">
    <property type="entry name" value="TAT_signal_seq"/>
    <property type="match status" value="1"/>
</dbReference>
<comment type="caution">
    <text evidence="1">The sequence shown here is derived from an EMBL/GenBank/DDBJ whole genome shotgun (WGS) entry which is preliminary data.</text>
</comment>
<reference evidence="1 2" key="1">
    <citation type="submission" date="2023-04" db="EMBL/GenBank/DDBJ databases">
        <title>Forest soil microbial communities from Buena Vista Peninsula, Colon Province, Panama.</title>
        <authorList>
            <person name="Bouskill N."/>
        </authorList>
    </citation>
    <scope>NUCLEOTIDE SEQUENCE [LARGE SCALE GENOMIC DNA]</scope>
    <source>
        <strain evidence="1 2">GGS1</strain>
    </source>
</reference>
<evidence type="ECO:0000313" key="2">
    <source>
        <dbReference type="Proteomes" id="UP001160499"/>
    </source>
</evidence>
<sequence length="103" mass="10540">MNISDSVTRGIGRRGILKYAAAGAVGVGVAAFTQNGAFAAPAAVSGDSAEYLQQLYQDALDEGGKLVVWAGGSSPNQEAATRQAFVTAFPGIDAVFTVRYSPV</sequence>
<dbReference type="EMBL" id="JARXVH010000009">
    <property type="protein sequence ID" value="MDH6218430.1"/>
    <property type="molecule type" value="Genomic_DNA"/>
</dbReference>
<protein>
    <recommendedName>
        <fullName evidence="3">ABC transporter substrate-binding protein</fullName>
    </recommendedName>
</protein>
<name>A0ABT6LQ38_9ACTN</name>
<evidence type="ECO:0008006" key="3">
    <source>
        <dbReference type="Google" id="ProtNLM"/>
    </source>
</evidence>
<dbReference type="InterPro" id="IPR019546">
    <property type="entry name" value="TAT_signal_bac_arc"/>
</dbReference>
<dbReference type="PROSITE" id="PS51318">
    <property type="entry name" value="TAT"/>
    <property type="match status" value="1"/>
</dbReference>
<dbReference type="RefSeq" id="WP_280879297.1">
    <property type="nucleotide sequence ID" value="NZ_JARXVH010000009.1"/>
</dbReference>
<gene>
    <name evidence="1" type="ORF">M2283_005762</name>
</gene>
<dbReference type="InterPro" id="IPR006311">
    <property type="entry name" value="TAT_signal"/>
</dbReference>
<dbReference type="Proteomes" id="UP001160499">
    <property type="component" value="Unassembled WGS sequence"/>
</dbReference>
<evidence type="ECO:0000313" key="1">
    <source>
        <dbReference type="EMBL" id="MDH6218430.1"/>
    </source>
</evidence>